<name>A0A1R3GGY3_9ROSI</name>
<sequence>MARIAGFRPQSILRHVIFSTNNPPPKGINSELNLQGHFKNGSEVEGTSETEAVFGEDCCNDDDSKDVEGSKIF</sequence>
<gene>
    <name evidence="1" type="ORF">COLO4_35434</name>
</gene>
<reference evidence="2" key="1">
    <citation type="submission" date="2013-09" db="EMBL/GenBank/DDBJ databases">
        <title>Corchorus olitorius genome sequencing.</title>
        <authorList>
            <person name="Alam M."/>
            <person name="Haque M.S."/>
            <person name="Islam M.S."/>
            <person name="Emdad E.M."/>
            <person name="Islam M.M."/>
            <person name="Ahmed B."/>
            <person name="Halim A."/>
            <person name="Hossen Q.M.M."/>
            <person name="Hossain M.Z."/>
            <person name="Ahmed R."/>
            <person name="Khan M.M."/>
            <person name="Islam R."/>
            <person name="Rashid M.M."/>
            <person name="Khan S.A."/>
            <person name="Rahman M.S."/>
            <person name="Alam M."/>
            <person name="Yahiya A.S."/>
            <person name="Khan M.S."/>
            <person name="Azam M.S."/>
            <person name="Haque T."/>
            <person name="Lashkar M.Z.H."/>
            <person name="Akhand A.I."/>
            <person name="Morshed G."/>
            <person name="Roy S."/>
            <person name="Uddin K.S."/>
            <person name="Rabeya T."/>
            <person name="Hossain A.S."/>
            <person name="Chowdhury A."/>
            <person name="Snigdha A.R."/>
            <person name="Mortoza M.S."/>
            <person name="Matin S.A."/>
            <person name="Hoque S.M.E."/>
            <person name="Islam M.K."/>
            <person name="Roy D.K."/>
            <person name="Haider R."/>
            <person name="Moosa M.M."/>
            <person name="Elias S.M."/>
            <person name="Hasan A.M."/>
            <person name="Jahan S."/>
            <person name="Shafiuddin M."/>
            <person name="Mahmood N."/>
            <person name="Shommy N.S."/>
        </authorList>
    </citation>
    <scope>NUCLEOTIDE SEQUENCE [LARGE SCALE GENOMIC DNA]</scope>
    <source>
        <strain evidence="2">cv. O-4</strain>
    </source>
</reference>
<dbReference type="EMBL" id="AWUE01022594">
    <property type="protein sequence ID" value="OMO57317.1"/>
    <property type="molecule type" value="Genomic_DNA"/>
</dbReference>
<organism evidence="1 2">
    <name type="scientific">Corchorus olitorius</name>
    <dbReference type="NCBI Taxonomy" id="93759"/>
    <lineage>
        <taxon>Eukaryota</taxon>
        <taxon>Viridiplantae</taxon>
        <taxon>Streptophyta</taxon>
        <taxon>Embryophyta</taxon>
        <taxon>Tracheophyta</taxon>
        <taxon>Spermatophyta</taxon>
        <taxon>Magnoliopsida</taxon>
        <taxon>eudicotyledons</taxon>
        <taxon>Gunneridae</taxon>
        <taxon>Pentapetalae</taxon>
        <taxon>rosids</taxon>
        <taxon>malvids</taxon>
        <taxon>Malvales</taxon>
        <taxon>Malvaceae</taxon>
        <taxon>Grewioideae</taxon>
        <taxon>Apeibeae</taxon>
        <taxon>Corchorus</taxon>
    </lineage>
</organism>
<proteinExistence type="predicted"/>
<accession>A0A1R3GGY3</accession>
<comment type="caution">
    <text evidence="1">The sequence shown here is derived from an EMBL/GenBank/DDBJ whole genome shotgun (WGS) entry which is preliminary data.</text>
</comment>
<keyword evidence="2" id="KW-1185">Reference proteome</keyword>
<dbReference type="AlphaFoldDB" id="A0A1R3GGY3"/>
<evidence type="ECO:0000313" key="2">
    <source>
        <dbReference type="Proteomes" id="UP000187203"/>
    </source>
</evidence>
<dbReference type="Proteomes" id="UP000187203">
    <property type="component" value="Unassembled WGS sequence"/>
</dbReference>
<evidence type="ECO:0000313" key="1">
    <source>
        <dbReference type="EMBL" id="OMO57317.1"/>
    </source>
</evidence>
<protein>
    <submittedName>
        <fullName evidence="1">Sal-like protein 3</fullName>
    </submittedName>
</protein>